<comment type="caution">
    <text evidence="3">The sequence shown here is derived from an EMBL/GenBank/DDBJ whole genome shotgun (WGS) entry which is preliminary data.</text>
</comment>
<feature type="compositionally biased region" description="Low complexity" evidence="1">
    <location>
        <begin position="715"/>
        <end position="731"/>
    </location>
</feature>
<sequence>MPLSSLDVSLLNVAKQLDSIPPSLFSELDTEPETSSSCPLDSNSPETTRITYADVLDARLKLLQDKDTPMVPDIRVEVEENQMAPDVYVTSESSTSHSKLSSTLLMSSRNHNVNAHDKHTSALLRLLFVHSSINPGNLSPHIPALLVPLYTVLCQEIEPNDSAHLEADVFWLFEAMVGEFSELEDEEGGNVWMKRFGERLSWADEELSENLLAKGLDPALPHYSYRWLAPLLIHTLPLSSVIVTWDALFSRPMRQKDNPKLEYLLDICSAMLIRARSILLRLGKAGPKSPSLWSADIDSVPPPSPIRAWELGDAFLEGMSLLQHYPIDAAGGIDRILQTASDLRHKREREAKVSIGINNLSVGARIRETMWKGFTNQVSPERSPTPSETSDEESSPDDGNDTETQEISSPGLTSRLATTVWRGITNQSSMEPPPSPMELATSSTSHLPPSSLPSSNFGSGSTSPDTRTESTGLWGYAGKLKDSDAAASLAKFSSNWKAKAMMTSWGVGTSFQSSDQKSPQASRDIVPEGPRRGSLPNLHRPELYSPPARPAYFRPPRDTMIFTPDQAPGLPGSGSPELSPQSDSGIIRKTMSLQASLAALTRSEAPQVSKAGPRPLLLGSSSSITGRDLRASRSEAGTPTFDRPEHSRQWSEVMQAKRHALHRDSQSSVSSLSPSDALGRTQRSDWESDGTPQSRRIPLNRRSISPMAPHHRTLSSVRQFSFSSSEKGLSSPRSMSQNDPFQNNGLVRQSRTDTPDSPLAPRTPSTSSRHNSAEVRITEGEYSQDSLVLAESNSPSPLEPPRKLSRKRTPPPITYRPGDTSDSSAPDVPSISPRLRVKRHPPRPTHLRIQETDNNHITVEQNDSLTVDWPREEQDTVNTPKASDFDSEALSSPSPPAIARKASVDRQRKTSDAGTEHRTRKTSSDSRRKTSFNGKRRHRESGAEDGDDEGYDELLSAYESEEGSKSFH</sequence>
<dbReference type="Proteomes" id="UP001498398">
    <property type="component" value="Unassembled WGS sequence"/>
</dbReference>
<organism evidence="3 4">
    <name type="scientific">Marasmiellus scandens</name>
    <dbReference type="NCBI Taxonomy" id="2682957"/>
    <lineage>
        <taxon>Eukaryota</taxon>
        <taxon>Fungi</taxon>
        <taxon>Dikarya</taxon>
        <taxon>Basidiomycota</taxon>
        <taxon>Agaricomycotina</taxon>
        <taxon>Agaricomycetes</taxon>
        <taxon>Agaricomycetidae</taxon>
        <taxon>Agaricales</taxon>
        <taxon>Marasmiineae</taxon>
        <taxon>Omphalotaceae</taxon>
        <taxon>Marasmiellus</taxon>
    </lineage>
</organism>
<feature type="compositionally biased region" description="Polar residues" evidence="1">
    <location>
        <begin position="732"/>
        <end position="749"/>
    </location>
</feature>
<evidence type="ECO:0000313" key="3">
    <source>
        <dbReference type="EMBL" id="KAK7467039.1"/>
    </source>
</evidence>
<dbReference type="InterPro" id="IPR035969">
    <property type="entry name" value="Rab-GAP_TBC_sf"/>
</dbReference>
<evidence type="ECO:0000259" key="2">
    <source>
        <dbReference type="PROSITE" id="PS50086"/>
    </source>
</evidence>
<dbReference type="SUPFAM" id="SSF47923">
    <property type="entry name" value="Ypt/Rab-GAP domain of gyp1p"/>
    <property type="match status" value="1"/>
</dbReference>
<feature type="compositionally biased region" description="Acidic residues" evidence="1">
    <location>
        <begin position="389"/>
        <end position="404"/>
    </location>
</feature>
<feature type="compositionally biased region" description="Polar residues" evidence="1">
    <location>
        <begin position="405"/>
        <end position="417"/>
    </location>
</feature>
<feature type="compositionally biased region" description="Low complexity" evidence="1">
    <location>
        <begin position="379"/>
        <end position="388"/>
    </location>
</feature>
<feature type="compositionally biased region" description="Polar residues" evidence="1">
    <location>
        <begin position="781"/>
        <end position="796"/>
    </location>
</feature>
<reference evidence="3 4" key="1">
    <citation type="submission" date="2024-01" db="EMBL/GenBank/DDBJ databases">
        <title>A draft genome for the cacao thread blight pathogen Marasmiellus scandens.</title>
        <authorList>
            <person name="Baruah I.K."/>
            <person name="Leung J."/>
            <person name="Bukari Y."/>
            <person name="Amoako-Attah I."/>
            <person name="Meinhardt L.W."/>
            <person name="Bailey B.A."/>
            <person name="Cohen S.P."/>
        </authorList>
    </citation>
    <scope>NUCLEOTIDE SEQUENCE [LARGE SCALE GENOMIC DNA]</scope>
    <source>
        <strain evidence="3 4">GH-19</strain>
    </source>
</reference>
<feature type="compositionally biased region" description="Basic and acidic residues" evidence="1">
    <location>
        <begin position="902"/>
        <end position="928"/>
    </location>
</feature>
<dbReference type="Gene3D" id="1.10.472.80">
    <property type="entry name" value="Ypt/Rab-GAP domain of gyp1p, domain 3"/>
    <property type="match status" value="1"/>
</dbReference>
<gene>
    <name evidence="3" type="ORF">VKT23_004101</name>
</gene>
<feature type="compositionally biased region" description="Basic residues" evidence="1">
    <location>
        <begin position="835"/>
        <end position="846"/>
    </location>
</feature>
<dbReference type="EMBL" id="JBANRG010000004">
    <property type="protein sequence ID" value="KAK7467039.1"/>
    <property type="molecule type" value="Genomic_DNA"/>
</dbReference>
<proteinExistence type="predicted"/>
<name>A0ABR1JT39_9AGAR</name>
<feature type="compositionally biased region" description="Polar residues" evidence="1">
    <location>
        <begin position="33"/>
        <end position="46"/>
    </location>
</feature>
<feature type="compositionally biased region" description="Polar residues" evidence="1">
    <location>
        <begin position="855"/>
        <end position="865"/>
    </location>
</feature>
<protein>
    <recommendedName>
        <fullName evidence="2">Rab-GAP TBC domain-containing protein</fullName>
    </recommendedName>
</protein>
<feature type="region of interest" description="Disordered" evidence="1">
    <location>
        <begin position="24"/>
        <end position="46"/>
    </location>
</feature>
<accession>A0ABR1JT39</accession>
<dbReference type="Pfam" id="PF00566">
    <property type="entry name" value="RabGAP-TBC"/>
    <property type="match status" value="1"/>
</dbReference>
<keyword evidence="4" id="KW-1185">Reference proteome</keyword>
<feature type="compositionally biased region" description="Low complexity" evidence="1">
    <location>
        <begin position="666"/>
        <end position="675"/>
    </location>
</feature>
<dbReference type="PROSITE" id="PS50086">
    <property type="entry name" value="TBC_RABGAP"/>
    <property type="match status" value="1"/>
</dbReference>
<feature type="domain" description="Rab-GAP TBC" evidence="2">
    <location>
        <begin position="1"/>
        <end position="252"/>
    </location>
</feature>
<feature type="compositionally biased region" description="Acidic residues" evidence="1">
    <location>
        <begin position="943"/>
        <end position="952"/>
    </location>
</feature>
<feature type="compositionally biased region" description="Polar residues" evidence="1">
    <location>
        <begin position="508"/>
        <end position="521"/>
    </location>
</feature>
<feature type="compositionally biased region" description="Low complexity" evidence="1">
    <location>
        <begin position="442"/>
        <end position="464"/>
    </location>
</feature>
<evidence type="ECO:0000256" key="1">
    <source>
        <dbReference type="SAM" id="MobiDB-lite"/>
    </source>
</evidence>
<dbReference type="InterPro" id="IPR000195">
    <property type="entry name" value="Rab-GAP-TBC_dom"/>
</dbReference>
<evidence type="ECO:0000313" key="4">
    <source>
        <dbReference type="Proteomes" id="UP001498398"/>
    </source>
</evidence>
<feature type="region of interest" description="Disordered" evidence="1">
    <location>
        <begin position="508"/>
        <end position="968"/>
    </location>
</feature>
<feature type="region of interest" description="Disordered" evidence="1">
    <location>
        <begin position="371"/>
        <end position="473"/>
    </location>
</feature>